<organism evidence="2 3">
    <name type="scientific">Cylindrobasidium torrendii FP15055 ss-10</name>
    <dbReference type="NCBI Taxonomy" id="1314674"/>
    <lineage>
        <taxon>Eukaryota</taxon>
        <taxon>Fungi</taxon>
        <taxon>Dikarya</taxon>
        <taxon>Basidiomycota</taxon>
        <taxon>Agaricomycotina</taxon>
        <taxon>Agaricomycetes</taxon>
        <taxon>Agaricomycetidae</taxon>
        <taxon>Agaricales</taxon>
        <taxon>Marasmiineae</taxon>
        <taxon>Physalacriaceae</taxon>
        <taxon>Cylindrobasidium</taxon>
    </lineage>
</organism>
<dbReference type="PANTHER" id="PTHR38010">
    <property type="entry name" value="SLR0848 PROTEIN"/>
    <property type="match status" value="1"/>
</dbReference>
<evidence type="ECO:0000256" key="1">
    <source>
        <dbReference type="SAM" id="Coils"/>
    </source>
</evidence>
<proteinExistence type="predicted"/>
<feature type="coiled-coil region" evidence="1">
    <location>
        <begin position="1"/>
        <end position="257"/>
    </location>
</feature>
<dbReference type="PANTHER" id="PTHR38010:SF1">
    <property type="entry name" value="SLR0848 PROTEIN"/>
    <property type="match status" value="1"/>
</dbReference>
<gene>
    <name evidence="2" type="ORF">CYLTODRAFT_459497</name>
</gene>
<reference evidence="2 3" key="1">
    <citation type="journal article" date="2015" name="Fungal Genet. Biol.">
        <title>Evolution of novel wood decay mechanisms in Agaricales revealed by the genome sequences of Fistulina hepatica and Cylindrobasidium torrendii.</title>
        <authorList>
            <person name="Floudas D."/>
            <person name="Held B.W."/>
            <person name="Riley R."/>
            <person name="Nagy L.G."/>
            <person name="Koehler G."/>
            <person name="Ransdell A.S."/>
            <person name="Younus H."/>
            <person name="Chow J."/>
            <person name="Chiniquy J."/>
            <person name="Lipzen A."/>
            <person name="Tritt A."/>
            <person name="Sun H."/>
            <person name="Haridas S."/>
            <person name="LaButti K."/>
            <person name="Ohm R.A."/>
            <person name="Kues U."/>
            <person name="Blanchette R.A."/>
            <person name="Grigoriev I.V."/>
            <person name="Minto R.E."/>
            <person name="Hibbett D.S."/>
        </authorList>
    </citation>
    <scope>NUCLEOTIDE SEQUENCE [LARGE SCALE GENOMIC DNA]</scope>
    <source>
        <strain evidence="2 3">FP15055 ss-10</strain>
    </source>
</reference>
<accession>A0A0D7AU15</accession>
<name>A0A0D7AU15_9AGAR</name>
<dbReference type="EMBL" id="KN880859">
    <property type="protein sequence ID" value="KIY61863.1"/>
    <property type="molecule type" value="Genomic_DNA"/>
</dbReference>
<keyword evidence="3" id="KW-1185">Reference proteome</keyword>
<protein>
    <submittedName>
        <fullName evidence="2">Uncharacterized protein</fullName>
    </submittedName>
</protein>
<dbReference type="OrthoDB" id="2821498at2759"/>
<dbReference type="Proteomes" id="UP000054007">
    <property type="component" value="Unassembled WGS sequence"/>
</dbReference>
<dbReference type="AlphaFoldDB" id="A0A0D7AU15"/>
<dbReference type="STRING" id="1314674.A0A0D7AU15"/>
<evidence type="ECO:0000313" key="3">
    <source>
        <dbReference type="Proteomes" id="UP000054007"/>
    </source>
</evidence>
<keyword evidence="1" id="KW-0175">Coiled coil</keyword>
<sequence length="612" mass="66983">MRHAADEIAALKRDNKKLAEQSVAGQSVISGFRARMAELSRQMDAMNDFKKESERHQAEQADSISNLNTSVADLKEQLRLVTAERDAAQREVERLISQYADMQKEMQALRESGKTQMLRIAQLQAELDQSESNRAEAEQRANAHQVTIESLQEQQRLARGQEKDAQEQYKAALNAHASENQEAAERLRDAETKLSKAQTDIQNANKDKEQARLDAAKALADAANAKAAADAAAAKAAADAASEIAQAKALADAANAKATANTTKAASENARAKALADAANAKATADAAKAASEVAQAKALADAANAKATFDISKAKADAKAASDAAKARVNAPARDNNMFNDMDFDMDMDKSDMDKSDMDVGRWYYGNSEAPALTRAQVKTLLNGMFKKFAALVVKHAATLGGNASATQKPKRRYQPGSRAYHRETIEDRFADVPDAEANLMRTHARGMFLTLVGRKHLDDFTTYQQANLKDVKAVETGSPFPEHNRTLYLGPDFRKSKWNQCCIDGMTKFLIENGVNDWDGAMPILHHEVLASLLWHWTGVAQKNWKLAYPRIDKVTGKVETAEEALARARATLAGNNAAAMARSRKQQKYNKRFKTAGLQMKKHAPSSPE</sequence>
<evidence type="ECO:0000313" key="2">
    <source>
        <dbReference type="EMBL" id="KIY61863.1"/>
    </source>
</evidence>